<dbReference type="GO" id="GO:0008236">
    <property type="term" value="F:serine-type peptidase activity"/>
    <property type="evidence" value="ECO:0007669"/>
    <property type="project" value="InterPro"/>
</dbReference>
<evidence type="ECO:0000259" key="3">
    <source>
        <dbReference type="Pfam" id="PF00326"/>
    </source>
</evidence>
<dbReference type="InterPro" id="IPR029058">
    <property type="entry name" value="AB_hydrolase_fold"/>
</dbReference>
<evidence type="ECO:0000256" key="2">
    <source>
        <dbReference type="SAM" id="MobiDB-lite"/>
    </source>
</evidence>
<name>A0A561VIC9_ACTTI</name>
<dbReference type="PANTHER" id="PTHR43037:SF1">
    <property type="entry name" value="BLL1128 PROTEIN"/>
    <property type="match status" value="1"/>
</dbReference>
<dbReference type="Pfam" id="PF00326">
    <property type="entry name" value="Peptidase_S9"/>
    <property type="match status" value="1"/>
</dbReference>
<feature type="region of interest" description="Disordered" evidence="2">
    <location>
        <begin position="48"/>
        <end position="77"/>
    </location>
</feature>
<dbReference type="Proteomes" id="UP000320239">
    <property type="component" value="Unassembled WGS sequence"/>
</dbReference>
<gene>
    <name evidence="4" type="ORF">FHX34_10695</name>
</gene>
<dbReference type="InterPro" id="IPR001375">
    <property type="entry name" value="Peptidase_S9_cat"/>
</dbReference>
<comment type="caution">
    <text evidence="4">The sequence shown here is derived from an EMBL/GenBank/DDBJ whole genome shotgun (WGS) entry which is preliminary data.</text>
</comment>
<accession>A0A561VIC9</accession>
<dbReference type="AlphaFoldDB" id="A0A561VIC9"/>
<feature type="region of interest" description="Disordered" evidence="2">
    <location>
        <begin position="1"/>
        <end position="26"/>
    </location>
</feature>
<evidence type="ECO:0000313" key="4">
    <source>
        <dbReference type="EMBL" id="TWG11365.1"/>
    </source>
</evidence>
<evidence type="ECO:0000313" key="5">
    <source>
        <dbReference type="Proteomes" id="UP000320239"/>
    </source>
</evidence>
<dbReference type="EMBL" id="VIWY01000006">
    <property type="protein sequence ID" value="TWG11365.1"/>
    <property type="molecule type" value="Genomic_DNA"/>
</dbReference>
<feature type="domain" description="Peptidase S9 prolyl oligopeptidase catalytic" evidence="3">
    <location>
        <begin position="131"/>
        <end position="219"/>
    </location>
</feature>
<protein>
    <submittedName>
        <fullName evidence="4">Polyhydroxybutyrate depolymerase</fullName>
    </submittedName>
</protein>
<dbReference type="InterPro" id="IPR050955">
    <property type="entry name" value="Plant_Biomass_Hydrol_Est"/>
</dbReference>
<dbReference type="PANTHER" id="PTHR43037">
    <property type="entry name" value="UNNAMED PRODUCT-RELATED"/>
    <property type="match status" value="1"/>
</dbReference>
<reference evidence="4 5" key="1">
    <citation type="submission" date="2019-06" db="EMBL/GenBank/DDBJ databases">
        <title>Sequencing the genomes of 1000 actinobacteria strains.</title>
        <authorList>
            <person name="Klenk H.-P."/>
        </authorList>
    </citation>
    <scope>NUCLEOTIDE SEQUENCE [LARGE SCALE GENOMIC DNA]</scope>
    <source>
        <strain evidence="4 5">DSM 43866</strain>
    </source>
</reference>
<proteinExistence type="predicted"/>
<sequence length="360" mass="37800">MTAVRRDPPFGVTATGPRRRSRRTGQARLRTVGALVVAVTLLAGCQESAPSAGQDPASAAGSAAPAASPGPSPRRVSPVALTRADGELSIGGVRRTYRLFRPPQERYPVVVALHGKQSSGAEMERATGLRSWAARRGMAVVYPEGRHGAWGDGWRPTRLRPDPDADVAFLTALAGHLADRHGADPGRIFLLGVSNGGNMALRAAVQAPDRFHAVASVAGQLPVAPSAPAARGGIPTLLIYGTDDPLRPYSGLATPPPAAARFEEPPTPTIGAEETARAFAAGAGDGVREWLPDVDQRDGTRVRRTSWRARPEGGPVLLYTVRGGGHTWPASRGDQPRALGATSQDIDASDLITRFFADLP</sequence>
<organism evidence="4 5">
    <name type="scientific">Actinoplanes teichomyceticus</name>
    <dbReference type="NCBI Taxonomy" id="1867"/>
    <lineage>
        <taxon>Bacteria</taxon>
        <taxon>Bacillati</taxon>
        <taxon>Actinomycetota</taxon>
        <taxon>Actinomycetes</taxon>
        <taxon>Micromonosporales</taxon>
        <taxon>Micromonosporaceae</taxon>
        <taxon>Actinoplanes</taxon>
    </lineage>
</organism>
<dbReference type="GO" id="GO:0006508">
    <property type="term" value="P:proteolysis"/>
    <property type="evidence" value="ECO:0007669"/>
    <property type="project" value="InterPro"/>
</dbReference>
<keyword evidence="5" id="KW-1185">Reference proteome</keyword>
<keyword evidence="1" id="KW-0732">Signal</keyword>
<evidence type="ECO:0000256" key="1">
    <source>
        <dbReference type="ARBA" id="ARBA00022729"/>
    </source>
</evidence>
<dbReference type="Gene3D" id="3.40.50.1820">
    <property type="entry name" value="alpha/beta hydrolase"/>
    <property type="match status" value="1"/>
</dbReference>
<dbReference type="SUPFAM" id="SSF53474">
    <property type="entry name" value="alpha/beta-Hydrolases"/>
    <property type="match status" value="1"/>
</dbReference>